<evidence type="ECO:0000259" key="3">
    <source>
        <dbReference type="Pfam" id="PF11611"/>
    </source>
</evidence>
<dbReference type="KEGG" id="lwi:UE46_01910"/>
<protein>
    <recommendedName>
        <fullName evidence="3">DUF4352 domain-containing protein</fullName>
    </recommendedName>
</protein>
<evidence type="ECO:0000256" key="1">
    <source>
        <dbReference type="ARBA" id="ARBA00022729"/>
    </source>
</evidence>
<organism evidence="4 5">
    <name type="scientific">Listeria weihenstephanensis</name>
    <dbReference type="NCBI Taxonomy" id="1006155"/>
    <lineage>
        <taxon>Bacteria</taxon>
        <taxon>Bacillati</taxon>
        <taxon>Bacillota</taxon>
        <taxon>Bacilli</taxon>
        <taxon>Bacillales</taxon>
        <taxon>Listeriaceae</taxon>
        <taxon>Listeria</taxon>
    </lineage>
</organism>
<sequence>MKKATIFASLAALTLVLGGCGNTADDTKDNTPKSETVAKKESTNMTKKVDGVAIEITEAVKLDKAKKTDDTILKIHLKGKNNGADAQPLDAMLLSVKNSEGKTLEIYPSTSLGTTLAPGDEAEGDAFYVLKGDTPLTLTYENPDTKSKATWTINTIKDAS</sequence>
<evidence type="ECO:0000313" key="5">
    <source>
        <dbReference type="Proteomes" id="UP000223060"/>
    </source>
</evidence>
<keyword evidence="1 2" id="KW-0732">Signal</keyword>
<dbReference type="AlphaFoldDB" id="A0A1S7FRG0"/>
<feature type="chain" id="PRO_5010561139" description="DUF4352 domain-containing protein" evidence="2">
    <location>
        <begin position="25"/>
        <end position="160"/>
    </location>
</feature>
<dbReference type="EMBL" id="CP011102">
    <property type="protein sequence ID" value="AQY49925.1"/>
    <property type="molecule type" value="Genomic_DNA"/>
</dbReference>
<name>A0A1S7FRG0_9LIST</name>
<reference evidence="5" key="1">
    <citation type="submission" date="2015-03" db="EMBL/GenBank/DDBJ databases">
        <authorList>
            <person name="Ferrari E."/>
            <person name="Walter M.C."/>
            <person name="Huptas C."/>
            <person name="Scherer S."/>
            <person name="Mueller-Herbst S."/>
        </authorList>
    </citation>
    <scope>NUCLEOTIDE SEQUENCE [LARGE SCALE GENOMIC DNA]</scope>
    <source>
        <strain evidence="5">LWP01</strain>
    </source>
</reference>
<accession>A0A1S7FRG0</accession>
<dbReference type="PROSITE" id="PS51257">
    <property type="entry name" value="PROKAR_LIPOPROTEIN"/>
    <property type="match status" value="1"/>
</dbReference>
<dbReference type="RefSeq" id="WP_036060335.1">
    <property type="nucleotide sequence ID" value="NZ_CP011102.1"/>
</dbReference>
<dbReference type="Gene3D" id="2.60.40.1240">
    <property type="match status" value="1"/>
</dbReference>
<dbReference type="InterPro" id="IPR029051">
    <property type="entry name" value="DUF4352"/>
</dbReference>
<dbReference type="Pfam" id="PF11611">
    <property type="entry name" value="DUF4352"/>
    <property type="match status" value="1"/>
</dbReference>
<dbReference type="InterPro" id="IPR029050">
    <property type="entry name" value="Immunoprotect_excell_Ig-like"/>
</dbReference>
<feature type="signal peptide" evidence="2">
    <location>
        <begin position="1"/>
        <end position="24"/>
    </location>
</feature>
<dbReference type="Proteomes" id="UP000223060">
    <property type="component" value="Chromosome"/>
</dbReference>
<proteinExistence type="predicted"/>
<keyword evidence="5" id="KW-1185">Reference proteome</keyword>
<evidence type="ECO:0000256" key="2">
    <source>
        <dbReference type="SAM" id="SignalP"/>
    </source>
</evidence>
<feature type="domain" description="DUF4352" evidence="3">
    <location>
        <begin position="47"/>
        <end position="146"/>
    </location>
</feature>
<gene>
    <name evidence="4" type="ORF">UE46_01910</name>
</gene>
<evidence type="ECO:0000313" key="4">
    <source>
        <dbReference type="EMBL" id="AQY49925.1"/>
    </source>
</evidence>